<comment type="caution">
    <text evidence="3">The sequence shown here is derived from an EMBL/GenBank/DDBJ whole genome shotgun (WGS) entry which is preliminary data.</text>
</comment>
<dbReference type="InterPro" id="IPR001387">
    <property type="entry name" value="Cro/C1-type_HTH"/>
</dbReference>
<dbReference type="Proteomes" id="UP000186777">
    <property type="component" value="Unassembled WGS sequence"/>
</dbReference>
<dbReference type="Pfam" id="PF01381">
    <property type="entry name" value="HTH_3"/>
    <property type="match status" value="1"/>
</dbReference>
<accession>A0A1Q6R3P1</accession>
<dbReference type="RefSeq" id="WP_009146440.1">
    <property type="nucleotide sequence ID" value="NZ_CABKPS010000094.1"/>
</dbReference>
<keyword evidence="1" id="KW-0238">DNA-binding</keyword>
<organism evidence="3 4">
    <name type="scientific">Phascolarctobacterium succinatutens</name>
    <dbReference type="NCBI Taxonomy" id="626940"/>
    <lineage>
        <taxon>Bacteria</taxon>
        <taxon>Bacillati</taxon>
        <taxon>Bacillota</taxon>
        <taxon>Negativicutes</taxon>
        <taxon>Acidaminococcales</taxon>
        <taxon>Acidaminococcaceae</taxon>
        <taxon>Phascolarctobacterium</taxon>
    </lineage>
</organism>
<dbReference type="GO" id="GO:0003700">
    <property type="term" value="F:DNA-binding transcription factor activity"/>
    <property type="evidence" value="ECO:0007669"/>
    <property type="project" value="TreeGrafter"/>
</dbReference>
<dbReference type="PANTHER" id="PTHR46797:SF1">
    <property type="entry name" value="METHYLPHOSPHONATE SYNTHASE"/>
    <property type="match status" value="1"/>
</dbReference>
<evidence type="ECO:0000313" key="4">
    <source>
        <dbReference type="Proteomes" id="UP000186777"/>
    </source>
</evidence>
<protein>
    <recommendedName>
        <fullName evidence="2">HTH cro/C1-type domain-containing protein</fullName>
    </recommendedName>
</protein>
<evidence type="ECO:0000256" key="1">
    <source>
        <dbReference type="ARBA" id="ARBA00023125"/>
    </source>
</evidence>
<dbReference type="GO" id="GO:0005829">
    <property type="term" value="C:cytosol"/>
    <property type="evidence" value="ECO:0007669"/>
    <property type="project" value="TreeGrafter"/>
</dbReference>
<feature type="domain" description="HTH cro/C1-type" evidence="2">
    <location>
        <begin position="12"/>
        <end position="66"/>
    </location>
</feature>
<name>A0A1Q6R3P1_9FIRM</name>
<dbReference type="AlphaFoldDB" id="A0A1Q6R3P1"/>
<dbReference type="SMART" id="SM00530">
    <property type="entry name" value="HTH_XRE"/>
    <property type="match status" value="1"/>
</dbReference>
<sequence length="97" mass="10974">MQEEIKLIGRRIRLLRTAKNLTQTGLAKEMGISQTHLCNIECGRVPVTLPNLLKLHSLLECNMSSFFVDLDEQADAKDKDISLEEVLQIVKLLKQKG</sequence>
<dbReference type="CDD" id="cd00093">
    <property type="entry name" value="HTH_XRE"/>
    <property type="match status" value="1"/>
</dbReference>
<dbReference type="PROSITE" id="PS50943">
    <property type="entry name" value="HTH_CROC1"/>
    <property type="match status" value="1"/>
</dbReference>
<evidence type="ECO:0000313" key="3">
    <source>
        <dbReference type="EMBL" id="OLA36992.1"/>
    </source>
</evidence>
<dbReference type="SUPFAM" id="SSF47413">
    <property type="entry name" value="lambda repressor-like DNA-binding domains"/>
    <property type="match status" value="1"/>
</dbReference>
<dbReference type="Gene3D" id="1.10.260.40">
    <property type="entry name" value="lambda repressor-like DNA-binding domains"/>
    <property type="match status" value="1"/>
</dbReference>
<dbReference type="EMBL" id="MNTG01000035">
    <property type="protein sequence ID" value="OLA36992.1"/>
    <property type="molecule type" value="Genomic_DNA"/>
</dbReference>
<evidence type="ECO:0000259" key="2">
    <source>
        <dbReference type="PROSITE" id="PS50943"/>
    </source>
</evidence>
<gene>
    <name evidence="3" type="ORF">BHW43_07855</name>
</gene>
<proteinExistence type="predicted"/>
<dbReference type="GO" id="GO:0003677">
    <property type="term" value="F:DNA binding"/>
    <property type="evidence" value="ECO:0007669"/>
    <property type="project" value="UniProtKB-KW"/>
</dbReference>
<dbReference type="PANTHER" id="PTHR46797">
    <property type="entry name" value="HTH-TYPE TRANSCRIPTIONAL REGULATOR"/>
    <property type="match status" value="1"/>
</dbReference>
<reference evidence="3 4" key="1">
    <citation type="journal article" date="2016" name="Nat. Biotechnol.">
        <title>Measurement of bacterial replication rates in microbial communities.</title>
        <authorList>
            <person name="Brown C.T."/>
            <person name="Olm M.R."/>
            <person name="Thomas B.C."/>
            <person name="Banfield J.F."/>
        </authorList>
    </citation>
    <scope>NUCLEOTIDE SEQUENCE [LARGE SCALE GENOMIC DNA]</scope>
    <source>
        <strain evidence="3">46_33</strain>
    </source>
</reference>
<dbReference type="InterPro" id="IPR050807">
    <property type="entry name" value="TransReg_Diox_bact_type"/>
</dbReference>
<dbReference type="InterPro" id="IPR010982">
    <property type="entry name" value="Lambda_DNA-bd_dom_sf"/>
</dbReference>
<dbReference type="STRING" id="626940.BHW43_07855"/>
<dbReference type="GeneID" id="78525310"/>